<evidence type="ECO:0000313" key="3">
    <source>
        <dbReference type="Proteomes" id="UP000018291"/>
    </source>
</evidence>
<dbReference type="AlphaFoldDB" id="R4YZH7"/>
<dbReference type="HOGENOM" id="CLU_1861552_0_0_11"/>
<evidence type="ECO:0000256" key="1">
    <source>
        <dbReference type="SAM" id="Phobius"/>
    </source>
</evidence>
<reference evidence="2 3" key="1">
    <citation type="journal article" date="2013" name="ISME J.">
        <title>Metabolic model for the filamentous 'Candidatus Microthrix parvicella' based on genomic and metagenomic analyses.</title>
        <authorList>
            <person name="Jon McIlroy S."/>
            <person name="Kristiansen R."/>
            <person name="Albertsen M."/>
            <person name="Michael Karst S."/>
            <person name="Rossetti S."/>
            <person name="Lund Nielsen J."/>
            <person name="Tandoi V."/>
            <person name="James Seviour R."/>
            <person name="Nielsen P.H."/>
        </authorList>
    </citation>
    <scope>NUCLEOTIDE SEQUENCE [LARGE SCALE GENOMIC DNA]</scope>
    <source>
        <strain evidence="2 3">RN1</strain>
    </source>
</reference>
<proteinExistence type="predicted"/>
<comment type="caution">
    <text evidence="2">The sequence shown here is derived from an EMBL/GenBank/DDBJ whole genome shotgun (WGS) entry which is preliminary data.</text>
</comment>
<keyword evidence="3" id="KW-1185">Reference proteome</keyword>
<dbReference type="Proteomes" id="UP000018291">
    <property type="component" value="Unassembled WGS sequence"/>
</dbReference>
<dbReference type="eggNOG" id="ENOG502Z8X1">
    <property type="taxonomic scope" value="Bacteria"/>
</dbReference>
<evidence type="ECO:0008006" key="4">
    <source>
        <dbReference type="Google" id="ProtNLM"/>
    </source>
</evidence>
<protein>
    <recommendedName>
        <fullName evidence="4">DUF4386 family protein</fullName>
    </recommendedName>
</protein>
<dbReference type="STRING" id="1229780.BN381_290163"/>
<dbReference type="RefSeq" id="WP_012226895.1">
    <property type="nucleotide sequence ID" value="NZ_HG422565.1"/>
</dbReference>
<keyword evidence="1" id="KW-1133">Transmembrane helix</keyword>
<name>R4YZH7_9ACTN</name>
<evidence type="ECO:0000313" key="2">
    <source>
        <dbReference type="EMBL" id="CCM63795.1"/>
    </source>
</evidence>
<feature type="transmembrane region" description="Helical" evidence="1">
    <location>
        <begin position="107"/>
        <end position="127"/>
    </location>
</feature>
<accession>R4YZH7</accession>
<dbReference type="EMBL" id="CANL01000022">
    <property type="protein sequence ID" value="CCM63795.1"/>
    <property type="molecule type" value="Genomic_DNA"/>
</dbReference>
<gene>
    <name evidence="2" type="ORF">BN381_290163</name>
</gene>
<keyword evidence="1" id="KW-0812">Transmembrane</keyword>
<keyword evidence="1" id="KW-0472">Membrane</keyword>
<feature type="transmembrane region" description="Helical" evidence="1">
    <location>
        <begin position="61"/>
        <end position="77"/>
    </location>
</feature>
<sequence>MLANSSMVFAGIWAALMYASGMISNVGIEAVADLAASEPDRAVAVWSTLDIVTNGLGGGNELVGGIWILLVSIAGLITTRLPRWLNVVCLITAVVGLVTVVPDFEAVEMVFSLGSIIWFLGVGITLLRDRTPVRTTR</sequence>
<feature type="transmembrane region" description="Helical" evidence="1">
    <location>
        <begin position="84"/>
        <end position="101"/>
    </location>
</feature>
<organism evidence="2 3">
    <name type="scientific">Candidatus Neomicrothrix parvicella RN1</name>
    <dbReference type="NCBI Taxonomy" id="1229780"/>
    <lineage>
        <taxon>Bacteria</taxon>
        <taxon>Bacillati</taxon>
        <taxon>Actinomycetota</taxon>
        <taxon>Acidimicrobiia</taxon>
        <taxon>Acidimicrobiales</taxon>
        <taxon>Microthrixaceae</taxon>
        <taxon>Candidatus Neomicrothrix</taxon>
    </lineage>
</organism>